<proteinExistence type="inferred from homology"/>
<comment type="function">
    <text evidence="10">Pectinolytic enzyme consist of four classes of enzymes: pectin lyase, polygalacturonase, pectin methylesterase and rhamnogalacturonase. Among pectinolytic enzymes, pectin lyase is the most important in depolymerization of pectin, since it cleaves internal glycosidic bonds of highly methylated pectins. Favors pectate, the anion, over pectin, the methyl ester.</text>
</comment>
<dbReference type="WBParaSite" id="MhA1_Contig841.frz3.gene5">
    <property type="protein sequence ID" value="MhA1_Contig841.frz3.gene5"/>
    <property type="gene ID" value="MhA1_Contig841.frz3.gene5"/>
</dbReference>
<keyword evidence="9" id="KW-0456">Lyase</keyword>
<evidence type="ECO:0000256" key="2">
    <source>
        <dbReference type="ARBA" id="ARBA00001913"/>
    </source>
</evidence>
<dbReference type="PANTHER" id="PTHR33407:SF9">
    <property type="entry name" value="PECTATE LYASE F-RELATED"/>
    <property type="match status" value="1"/>
</dbReference>
<dbReference type="SUPFAM" id="SSF51126">
    <property type="entry name" value="Pectin lyase-like"/>
    <property type="match status" value="1"/>
</dbReference>
<dbReference type="Pfam" id="PF03211">
    <property type="entry name" value="Pectate_lyase"/>
    <property type="match status" value="1"/>
</dbReference>
<dbReference type="GO" id="GO:0045490">
    <property type="term" value="P:pectin catabolic process"/>
    <property type="evidence" value="ECO:0007669"/>
    <property type="project" value="TreeGrafter"/>
</dbReference>
<accession>A0A1I8BZV2</accession>
<dbReference type="InterPro" id="IPR004898">
    <property type="entry name" value="Pectate_lyase_PlyH/PlyE-like"/>
</dbReference>
<dbReference type="EC" id="4.2.2.2" evidence="5"/>
<protein>
    <recommendedName>
        <fullName evidence="11">Probable pectate lyase F</fullName>
        <ecNumber evidence="5">4.2.2.2</ecNumber>
    </recommendedName>
</protein>
<comment type="similarity">
    <text evidence="4">Belongs to the polysaccharide lyase 3 family.</text>
</comment>
<feature type="signal peptide" evidence="12">
    <location>
        <begin position="1"/>
        <end position="20"/>
    </location>
</feature>
<sequence length="258" mass="28314">MFSLLLNIFIISMFFGSCLCVNLPKWPTATQTIPLEETMPVPKFLDCGYKRYVPNLSNGKWGSKEFMFPVFQLQNGAVIKRCIFSGADGIHCNGTCTVEDCWNENVADDSISLMGTNPKAVYTIQGGGAKNGNGKIIQFDGAGKLIVNNFYIKCAGQGIRSCGNCLQQFRNRIIEVNSLIIENLEIGQYVVGVNSNYGDKATLKDIHILGSTANEVFPCKVFEGNNQGKNTKVNDMEDIKGGDGTYCIYEASDIHINS</sequence>
<evidence type="ECO:0000256" key="6">
    <source>
        <dbReference type="ARBA" id="ARBA00022525"/>
    </source>
</evidence>
<evidence type="ECO:0000313" key="14">
    <source>
        <dbReference type="WBParaSite" id="MhA1_Contig841.frz3.gene5"/>
    </source>
</evidence>
<evidence type="ECO:0000256" key="1">
    <source>
        <dbReference type="ARBA" id="ARBA00000695"/>
    </source>
</evidence>
<evidence type="ECO:0000256" key="7">
    <source>
        <dbReference type="ARBA" id="ARBA00022729"/>
    </source>
</evidence>
<dbReference type="GO" id="GO:0005576">
    <property type="term" value="C:extracellular region"/>
    <property type="evidence" value="ECO:0007669"/>
    <property type="project" value="UniProtKB-SubCell"/>
</dbReference>
<evidence type="ECO:0000256" key="5">
    <source>
        <dbReference type="ARBA" id="ARBA00012272"/>
    </source>
</evidence>
<evidence type="ECO:0000256" key="4">
    <source>
        <dbReference type="ARBA" id="ARBA00006463"/>
    </source>
</evidence>
<feature type="chain" id="PRO_5009316327" description="Probable pectate lyase F" evidence="12">
    <location>
        <begin position="21"/>
        <end position="258"/>
    </location>
</feature>
<reference evidence="14" key="1">
    <citation type="submission" date="2016-11" db="UniProtKB">
        <authorList>
            <consortium name="WormBaseParasite"/>
        </authorList>
    </citation>
    <scope>IDENTIFICATION</scope>
</reference>
<dbReference type="AlphaFoldDB" id="A0A1I8BZV2"/>
<evidence type="ECO:0000256" key="8">
    <source>
        <dbReference type="ARBA" id="ARBA00022837"/>
    </source>
</evidence>
<evidence type="ECO:0000256" key="10">
    <source>
        <dbReference type="ARBA" id="ARBA00025679"/>
    </source>
</evidence>
<dbReference type="PANTHER" id="PTHR33407">
    <property type="entry name" value="PECTATE LYASE F-RELATED"/>
    <property type="match status" value="1"/>
</dbReference>
<keyword evidence="7 12" id="KW-0732">Signal</keyword>
<evidence type="ECO:0000256" key="9">
    <source>
        <dbReference type="ARBA" id="ARBA00023239"/>
    </source>
</evidence>
<dbReference type="InterPro" id="IPR011050">
    <property type="entry name" value="Pectin_lyase_fold/virulence"/>
</dbReference>
<keyword evidence="8" id="KW-0106">Calcium</keyword>
<dbReference type="InterPro" id="IPR012334">
    <property type="entry name" value="Pectin_lyas_fold"/>
</dbReference>
<comment type="cofactor">
    <cofactor evidence="2">
        <name>Ca(2+)</name>
        <dbReference type="ChEBI" id="CHEBI:29108"/>
    </cofactor>
</comment>
<dbReference type="Gene3D" id="2.160.20.10">
    <property type="entry name" value="Single-stranded right-handed beta-helix, Pectin lyase-like"/>
    <property type="match status" value="1"/>
</dbReference>
<evidence type="ECO:0000256" key="11">
    <source>
        <dbReference type="ARBA" id="ARBA00039895"/>
    </source>
</evidence>
<evidence type="ECO:0000256" key="12">
    <source>
        <dbReference type="SAM" id="SignalP"/>
    </source>
</evidence>
<evidence type="ECO:0000256" key="3">
    <source>
        <dbReference type="ARBA" id="ARBA00004613"/>
    </source>
</evidence>
<evidence type="ECO:0000313" key="13">
    <source>
        <dbReference type="Proteomes" id="UP000095281"/>
    </source>
</evidence>
<dbReference type="Proteomes" id="UP000095281">
    <property type="component" value="Unplaced"/>
</dbReference>
<keyword evidence="13" id="KW-1185">Reference proteome</keyword>
<comment type="subcellular location">
    <subcellularLocation>
        <location evidence="3">Secreted</location>
    </subcellularLocation>
</comment>
<name>A0A1I8BZV2_MELHA</name>
<comment type="catalytic activity">
    <reaction evidence="1">
        <text>Eliminative cleavage of (1-&gt;4)-alpha-D-galacturonan to give oligosaccharides with 4-deoxy-alpha-D-galact-4-enuronosyl groups at their non-reducing ends.</text>
        <dbReference type="EC" id="4.2.2.2"/>
    </reaction>
</comment>
<keyword evidence="6" id="KW-0964">Secreted</keyword>
<dbReference type="GO" id="GO:0030570">
    <property type="term" value="F:pectate lyase activity"/>
    <property type="evidence" value="ECO:0007669"/>
    <property type="project" value="UniProtKB-EC"/>
</dbReference>
<organism evidence="13 14">
    <name type="scientific">Meloidogyne hapla</name>
    <name type="common">Root-knot nematode worm</name>
    <dbReference type="NCBI Taxonomy" id="6305"/>
    <lineage>
        <taxon>Eukaryota</taxon>
        <taxon>Metazoa</taxon>
        <taxon>Ecdysozoa</taxon>
        <taxon>Nematoda</taxon>
        <taxon>Chromadorea</taxon>
        <taxon>Rhabditida</taxon>
        <taxon>Tylenchina</taxon>
        <taxon>Tylenchomorpha</taxon>
        <taxon>Tylenchoidea</taxon>
        <taxon>Meloidogynidae</taxon>
        <taxon>Meloidogyninae</taxon>
        <taxon>Meloidogyne</taxon>
    </lineage>
</organism>